<comment type="caution">
    <text evidence="5">The sequence shown here is derived from an EMBL/GenBank/DDBJ whole genome shotgun (WGS) entry which is preliminary data.</text>
</comment>
<dbReference type="GO" id="GO:0016491">
    <property type="term" value="F:oxidoreductase activity"/>
    <property type="evidence" value="ECO:0007669"/>
    <property type="project" value="UniProtKB-KW"/>
</dbReference>
<reference evidence="5 6" key="1">
    <citation type="submission" date="2019-08" db="EMBL/GenBank/DDBJ databases">
        <title>Archaea genome.</title>
        <authorList>
            <person name="Kajale S."/>
            <person name="Shouche Y."/>
            <person name="Deshpande N."/>
            <person name="Sharma A."/>
        </authorList>
    </citation>
    <scope>NUCLEOTIDE SEQUENCE [LARGE SCALE GENOMIC DNA]</scope>
    <source>
        <strain evidence="5 6">ESP3B_9</strain>
    </source>
</reference>
<dbReference type="InterPro" id="IPR036318">
    <property type="entry name" value="FAD-bd_PCMH-like_sf"/>
</dbReference>
<dbReference type="AlphaFoldDB" id="A0A5D5AF54"/>
<evidence type="ECO:0000256" key="1">
    <source>
        <dbReference type="ARBA" id="ARBA00022630"/>
    </source>
</evidence>
<dbReference type="InterPro" id="IPR016166">
    <property type="entry name" value="FAD-bd_PCMH"/>
</dbReference>
<proteinExistence type="predicted"/>
<keyword evidence="2" id="KW-0274">FAD</keyword>
<organism evidence="5 6">
    <name type="scientific">Natrialba swarupiae</name>
    <dbReference type="NCBI Taxonomy" id="2448032"/>
    <lineage>
        <taxon>Archaea</taxon>
        <taxon>Methanobacteriati</taxon>
        <taxon>Methanobacteriota</taxon>
        <taxon>Stenosarchaea group</taxon>
        <taxon>Halobacteria</taxon>
        <taxon>Halobacteriales</taxon>
        <taxon>Natrialbaceae</taxon>
        <taxon>Natrialba</taxon>
    </lineage>
</organism>
<dbReference type="InterPro" id="IPR051312">
    <property type="entry name" value="Diverse_Substr_Oxidored"/>
</dbReference>
<dbReference type="Gene3D" id="3.30.390.50">
    <property type="entry name" value="CO dehydrogenase flavoprotein, C-terminal domain"/>
    <property type="match status" value="1"/>
</dbReference>
<name>A0A5D5AF54_9EURY</name>
<dbReference type="Gene3D" id="3.30.465.10">
    <property type="match status" value="1"/>
</dbReference>
<dbReference type="InterPro" id="IPR036683">
    <property type="entry name" value="CO_DH_flav_C_dom_sf"/>
</dbReference>
<sequence>MYPEEFEYYDPETIEDAIETLETHSDREVTPIAGGHSLLPTMKSGLASPDVVVDLAFIDDLHGISRDDGVTTIGSMTEYARVADDEQLWGENRLVAESTAAIGDIQVRNVGTVGGNLAHSDPAADLPAAALAADVTVHAHGPDGPRTIPIDDFFVAMFTTALEDGELLTSVDVPHLGDDDIGVYLKKASPSSGYAIVGVAAVLETDGETITNARVAANGAFGHAMRLSPVEEHLADTPLSRREVAAEAAALATDGVDAYQLMEDEQASADFRAHLLEVYVERAIEDAIDRVTD</sequence>
<dbReference type="SUPFAM" id="SSF56176">
    <property type="entry name" value="FAD-binding/transporter-associated domain-like"/>
    <property type="match status" value="1"/>
</dbReference>
<dbReference type="InterPro" id="IPR005107">
    <property type="entry name" value="CO_DH_flav_C"/>
</dbReference>
<evidence type="ECO:0000256" key="3">
    <source>
        <dbReference type="ARBA" id="ARBA00023002"/>
    </source>
</evidence>
<evidence type="ECO:0000313" key="5">
    <source>
        <dbReference type="EMBL" id="TYT60396.1"/>
    </source>
</evidence>
<evidence type="ECO:0000256" key="2">
    <source>
        <dbReference type="ARBA" id="ARBA00022827"/>
    </source>
</evidence>
<feature type="domain" description="FAD-binding PCMH-type" evidence="4">
    <location>
        <begin position="1"/>
        <end position="178"/>
    </location>
</feature>
<gene>
    <name evidence="5" type="ORF">FYC77_18975</name>
</gene>
<dbReference type="InterPro" id="IPR016167">
    <property type="entry name" value="FAD-bd_PCMH_sub1"/>
</dbReference>
<evidence type="ECO:0000313" key="6">
    <source>
        <dbReference type="Proteomes" id="UP000324104"/>
    </source>
</evidence>
<evidence type="ECO:0000259" key="4">
    <source>
        <dbReference type="PROSITE" id="PS51387"/>
    </source>
</evidence>
<accession>A0A5D5AF54</accession>
<dbReference type="SMART" id="SM01092">
    <property type="entry name" value="CO_deh_flav_C"/>
    <property type="match status" value="1"/>
</dbReference>
<dbReference type="GO" id="GO:0071949">
    <property type="term" value="F:FAD binding"/>
    <property type="evidence" value="ECO:0007669"/>
    <property type="project" value="InterPro"/>
</dbReference>
<dbReference type="Pfam" id="PF03450">
    <property type="entry name" value="CO_deh_flav_C"/>
    <property type="match status" value="1"/>
</dbReference>
<dbReference type="PROSITE" id="PS51387">
    <property type="entry name" value="FAD_PCMH"/>
    <property type="match status" value="1"/>
</dbReference>
<dbReference type="InterPro" id="IPR002346">
    <property type="entry name" value="Mopterin_DH_FAD-bd"/>
</dbReference>
<dbReference type="RefSeq" id="WP_149083069.1">
    <property type="nucleotide sequence ID" value="NZ_VTAW01000045.1"/>
</dbReference>
<dbReference type="EMBL" id="VTAW01000045">
    <property type="protein sequence ID" value="TYT60396.1"/>
    <property type="molecule type" value="Genomic_DNA"/>
</dbReference>
<dbReference type="SUPFAM" id="SSF55447">
    <property type="entry name" value="CO dehydrogenase flavoprotein C-terminal domain-like"/>
    <property type="match status" value="1"/>
</dbReference>
<keyword evidence="3" id="KW-0560">Oxidoreductase</keyword>
<dbReference type="Proteomes" id="UP000324104">
    <property type="component" value="Unassembled WGS sequence"/>
</dbReference>
<keyword evidence="6" id="KW-1185">Reference proteome</keyword>
<keyword evidence="1" id="KW-0285">Flavoprotein</keyword>
<protein>
    <submittedName>
        <fullName evidence="5">Xanthine dehydrogenase family protein subunit M</fullName>
    </submittedName>
</protein>
<dbReference type="PANTHER" id="PTHR42659:SF2">
    <property type="entry name" value="XANTHINE DEHYDROGENASE SUBUNIT C-RELATED"/>
    <property type="match status" value="1"/>
</dbReference>
<dbReference type="Pfam" id="PF00941">
    <property type="entry name" value="FAD_binding_5"/>
    <property type="match status" value="1"/>
</dbReference>
<dbReference type="Gene3D" id="3.30.43.10">
    <property type="entry name" value="Uridine Diphospho-n-acetylenolpyruvylglucosamine Reductase, domain 2"/>
    <property type="match status" value="1"/>
</dbReference>
<dbReference type="InterPro" id="IPR016169">
    <property type="entry name" value="FAD-bd_PCMH_sub2"/>
</dbReference>
<dbReference type="PANTHER" id="PTHR42659">
    <property type="entry name" value="XANTHINE DEHYDROGENASE SUBUNIT C-RELATED"/>
    <property type="match status" value="1"/>
</dbReference>